<organism evidence="3 4">
    <name type="scientific">Adineta ricciae</name>
    <name type="common">Rotifer</name>
    <dbReference type="NCBI Taxonomy" id="249248"/>
    <lineage>
        <taxon>Eukaryota</taxon>
        <taxon>Metazoa</taxon>
        <taxon>Spiralia</taxon>
        <taxon>Gnathifera</taxon>
        <taxon>Rotifera</taxon>
        <taxon>Eurotatoria</taxon>
        <taxon>Bdelloidea</taxon>
        <taxon>Adinetida</taxon>
        <taxon>Adinetidae</taxon>
        <taxon>Adineta</taxon>
    </lineage>
</organism>
<keyword evidence="4" id="KW-1185">Reference proteome</keyword>
<dbReference type="Proteomes" id="UP000663852">
    <property type="component" value="Unassembled WGS sequence"/>
</dbReference>
<evidence type="ECO:0000256" key="1">
    <source>
        <dbReference type="SAM" id="Phobius"/>
    </source>
</evidence>
<keyword evidence="1" id="KW-0812">Transmembrane</keyword>
<dbReference type="OrthoDB" id="10054012at2759"/>
<sequence length="242" mass="27451">MVIFMPYYRQRGQSFHSNTRTRPSTSLANGQNTSAATIRMNRCRFISNILCRFICSLFLLTIALFLFQLSIDNTSNQKEGSNIIAAILLTVAIISFIRTCQKLRRYYIILDTRRRLIQRLRERQQAYELALALNNSENAEFLRNIPSDLPSYKELFPSQPDLRDTGADSSLSLPPPSYNDFIETLVIPHSGVGLPITAHPISLTNTSPLLSSSQMTTNANRCLWITDQARRPLCIRGSVTYV</sequence>
<comment type="caution">
    <text evidence="3">The sequence shown here is derived from an EMBL/GenBank/DDBJ whole genome shotgun (WGS) entry which is preliminary data.</text>
</comment>
<gene>
    <name evidence="2" type="ORF">EDS130_LOCUS10269</name>
    <name evidence="3" type="ORF">XAT740_LOCUS11036</name>
</gene>
<keyword evidence="1" id="KW-0472">Membrane</keyword>
<evidence type="ECO:0000313" key="3">
    <source>
        <dbReference type="EMBL" id="CAF0958207.1"/>
    </source>
</evidence>
<feature type="transmembrane region" description="Helical" evidence="1">
    <location>
        <begin position="83"/>
        <end position="100"/>
    </location>
</feature>
<protein>
    <submittedName>
        <fullName evidence="3">Uncharacterized protein</fullName>
    </submittedName>
</protein>
<dbReference type="EMBL" id="CAJNOJ010000035">
    <property type="protein sequence ID" value="CAF0910870.1"/>
    <property type="molecule type" value="Genomic_DNA"/>
</dbReference>
<reference evidence="3" key="1">
    <citation type="submission" date="2021-02" db="EMBL/GenBank/DDBJ databases">
        <authorList>
            <person name="Nowell W R."/>
        </authorList>
    </citation>
    <scope>NUCLEOTIDE SEQUENCE</scope>
</reference>
<feature type="transmembrane region" description="Helical" evidence="1">
    <location>
        <begin position="49"/>
        <end position="71"/>
    </location>
</feature>
<name>A0A814DRQ6_ADIRI</name>
<accession>A0A814DRQ6</accession>
<dbReference type="EMBL" id="CAJNOR010000598">
    <property type="protein sequence ID" value="CAF0958207.1"/>
    <property type="molecule type" value="Genomic_DNA"/>
</dbReference>
<proteinExistence type="predicted"/>
<evidence type="ECO:0000313" key="2">
    <source>
        <dbReference type="EMBL" id="CAF0910870.1"/>
    </source>
</evidence>
<dbReference type="Proteomes" id="UP000663828">
    <property type="component" value="Unassembled WGS sequence"/>
</dbReference>
<keyword evidence="1" id="KW-1133">Transmembrane helix</keyword>
<evidence type="ECO:0000313" key="4">
    <source>
        <dbReference type="Proteomes" id="UP000663828"/>
    </source>
</evidence>
<dbReference type="AlphaFoldDB" id="A0A814DRQ6"/>